<accession>A0A6G4TYT1</accession>
<feature type="domain" description="AB hydrolase-1" evidence="1">
    <location>
        <begin position="24"/>
        <end position="253"/>
    </location>
</feature>
<dbReference type="InterPro" id="IPR050471">
    <property type="entry name" value="AB_hydrolase"/>
</dbReference>
<keyword evidence="2" id="KW-0378">Hydrolase</keyword>
<evidence type="ECO:0000259" key="1">
    <source>
        <dbReference type="Pfam" id="PF12697"/>
    </source>
</evidence>
<dbReference type="SUPFAM" id="SSF53474">
    <property type="entry name" value="alpha/beta-Hydrolases"/>
    <property type="match status" value="1"/>
</dbReference>
<dbReference type="Gene3D" id="3.40.50.1820">
    <property type="entry name" value="alpha/beta hydrolase"/>
    <property type="match status" value="1"/>
</dbReference>
<dbReference type="Proteomes" id="UP000481583">
    <property type="component" value="Unassembled WGS sequence"/>
</dbReference>
<dbReference type="Pfam" id="PF12697">
    <property type="entry name" value="Abhydrolase_6"/>
    <property type="match status" value="1"/>
</dbReference>
<dbReference type="AlphaFoldDB" id="A0A6G4TYT1"/>
<dbReference type="InterPro" id="IPR000073">
    <property type="entry name" value="AB_hydrolase_1"/>
</dbReference>
<dbReference type="EMBL" id="JAAKZV010000038">
    <property type="protein sequence ID" value="NGN64606.1"/>
    <property type="molecule type" value="Genomic_DNA"/>
</dbReference>
<protein>
    <submittedName>
        <fullName evidence="2">Alpha/beta hydrolase</fullName>
    </submittedName>
</protein>
<dbReference type="InterPro" id="IPR029058">
    <property type="entry name" value="AB_hydrolase_fold"/>
</dbReference>
<evidence type="ECO:0000313" key="3">
    <source>
        <dbReference type="Proteomes" id="UP000481583"/>
    </source>
</evidence>
<dbReference type="GO" id="GO:0016787">
    <property type="term" value="F:hydrolase activity"/>
    <property type="evidence" value="ECO:0007669"/>
    <property type="project" value="UniProtKB-KW"/>
</dbReference>
<gene>
    <name evidence="2" type="ORF">G5C51_11920</name>
</gene>
<evidence type="ECO:0000313" key="2">
    <source>
        <dbReference type="EMBL" id="NGN64606.1"/>
    </source>
</evidence>
<name>A0A6G4TYT1_9ACTN</name>
<dbReference type="PANTHER" id="PTHR43433">
    <property type="entry name" value="HYDROLASE, ALPHA/BETA FOLD FAMILY PROTEIN"/>
    <property type="match status" value="1"/>
</dbReference>
<reference evidence="2 3" key="1">
    <citation type="submission" date="2020-02" db="EMBL/GenBank/DDBJ databases">
        <title>Whole-genome analyses of novel actinobacteria.</title>
        <authorList>
            <person name="Sahin N."/>
        </authorList>
    </citation>
    <scope>NUCLEOTIDE SEQUENCE [LARGE SCALE GENOMIC DNA]</scope>
    <source>
        <strain evidence="2 3">A7024</strain>
    </source>
</reference>
<comment type="caution">
    <text evidence="2">The sequence shown here is derived from an EMBL/GenBank/DDBJ whole genome shotgun (WGS) entry which is preliminary data.</text>
</comment>
<keyword evidence="3" id="KW-1185">Reference proteome</keyword>
<sequence length="264" mass="26856">MTSTTTSADGTRIAYERLGAGATVILVPGILCTRETVRPLAEQLADALTVFIYDRRGRGGSSDTAPYAVEREFEDLEAIVTVAGGTSALYGHSSGAGLVLRAVAAGVPAGPVVLHEPPYGPDDEASRKGAAALGREIAACIAEDRRADALIAFLSAAGMPAEMAAQAAKDPGMLEVAPTMPYDFEVQGNVRTGGAIPAGEAAKVPGPVLVLAGGASPPFFLDTARRLAELLPDGRLRVLDGQDHAAAPDVVAPAVAEFLATAAG</sequence>
<organism evidence="2 3">
    <name type="scientific">Streptomyces coryli</name>
    <dbReference type="NCBI Taxonomy" id="1128680"/>
    <lineage>
        <taxon>Bacteria</taxon>
        <taxon>Bacillati</taxon>
        <taxon>Actinomycetota</taxon>
        <taxon>Actinomycetes</taxon>
        <taxon>Kitasatosporales</taxon>
        <taxon>Streptomycetaceae</taxon>
        <taxon>Streptomyces</taxon>
    </lineage>
</organism>
<dbReference type="RefSeq" id="WP_165236244.1">
    <property type="nucleotide sequence ID" value="NZ_JAAKZV010000038.1"/>
</dbReference>
<proteinExistence type="predicted"/>
<dbReference type="PANTHER" id="PTHR43433:SF5">
    <property type="entry name" value="AB HYDROLASE-1 DOMAIN-CONTAINING PROTEIN"/>
    <property type="match status" value="1"/>
</dbReference>